<dbReference type="PANTHER" id="PTHR30097:SF4">
    <property type="entry name" value="SLR6042 PROTEIN"/>
    <property type="match status" value="1"/>
</dbReference>
<evidence type="ECO:0000313" key="6">
    <source>
        <dbReference type="Proteomes" id="UP000823964"/>
    </source>
</evidence>
<evidence type="ECO:0000256" key="1">
    <source>
        <dbReference type="ARBA" id="ARBA00022448"/>
    </source>
</evidence>
<evidence type="ECO:0000256" key="4">
    <source>
        <dbReference type="SAM" id="SignalP"/>
    </source>
</evidence>
<name>A0A9D1VA62_9BACT</name>
<feature type="coiled-coil region" evidence="2">
    <location>
        <begin position="177"/>
        <end position="228"/>
    </location>
</feature>
<comment type="caution">
    <text evidence="5">The sequence shown here is derived from an EMBL/GenBank/DDBJ whole genome shotgun (WGS) entry which is preliminary data.</text>
</comment>
<evidence type="ECO:0000256" key="3">
    <source>
        <dbReference type="SAM" id="MobiDB-lite"/>
    </source>
</evidence>
<dbReference type="GO" id="GO:0060003">
    <property type="term" value="P:copper ion export"/>
    <property type="evidence" value="ECO:0007669"/>
    <property type="project" value="TreeGrafter"/>
</dbReference>
<accession>A0A9D1VA62</accession>
<organism evidence="5 6">
    <name type="scientific">Candidatus Akkermansia intestinigallinarum</name>
    <dbReference type="NCBI Taxonomy" id="2838431"/>
    <lineage>
        <taxon>Bacteria</taxon>
        <taxon>Pseudomonadati</taxon>
        <taxon>Verrucomicrobiota</taxon>
        <taxon>Verrucomicrobiia</taxon>
        <taxon>Verrucomicrobiales</taxon>
        <taxon>Akkermansiaceae</taxon>
        <taxon>Akkermansia</taxon>
    </lineage>
</organism>
<feature type="compositionally biased region" description="Basic and acidic residues" evidence="3">
    <location>
        <begin position="44"/>
        <end position="86"/>
    </location>
</feature>
<dbReference type="Gene3D" id="1.10.287.470">
    <property type="entry name" value="Helix hairpin bin"/>
    <property type="match status" value="1"/>
</dbReference>
<dbReference type="EMBL" id="DXFQ01000026">
    <property type="protein sequence ID" value="HIX19305.1"/>
    <property type="molecule type" value="Genomic_DNA"/>
</dbReference>
<dbReference type="Gene3D" id="2.40.50.100">
    <property type="match status" value="1"/>
</dbReference>
<dbReference type="AlphaFoldDB" id="A0A9D1VA62"/>
<reference evidence="5" key="1">
    <citation type="journal article" date="2021" name="PeerJ">
        <title>Extensive microbial diversity within the chicken gut microbiome revealed by metagenomics and culture.</title>
        <authorList>
            <person name="Gilroy R."/>
            <person name="Ravi A."/>
            <person name="Getino M."/>
            <person name="Pursley I."/>
            <person name="Horton D.L."/>
            <person name="Alikhan N.F."/>
            <person name="Baker D."/>
            <person name="Gharbi K."/>
            <person name="Hall N."/>
            <person name="Watson M."/>
            <person name="Adriaenssens E.M."/>
            <person name="Foster-Nyarko E."/>
            <person name="Jarju S."/>
            <person name="Secka A."/>
            <person name="Antonio M."/>
            <person name="Oren A."/>
            <person name="Chaudhuri R.R."/>
            <person name="La Ragione R."/>
            <person name="Hildebrand F."/>
            <person name="Pallen M.J."/>
        </authorList>
    </citation>
    <scope>NUCLEOTIDE SEQUENCE</scope>
    <source>
        <strain evidence="5">14975</strain>
    </source>
</reference>
<dbReference type="GO" id="GO:0015679">
    <property type="term" value="P:plasma membrane copper ion transport"/>
    <property type="evidence" value="ECO:0007669"/>
    <property type="project" value="TreeGrafter"/>
</dbReference>
<dbReference type="Gene3D" id="2.40.30.170">
    <property type="match status" value="1"/>
</dbReference>
<evidence type="ECO:0000256" key="2">
    <source>
        <dbReference type="SAM" id="Coils"/>
    </source>
</evidence>
<feature type="region of interest" description="Disordered" evidence="3">
    <location>
        <begin position="25"/>
        <end position="91"/>
    </location>
</feature>
<feature type="chain" id="PRO_5038701438" evidence="4">
    <location>
        <begin position="22"/>
        <end position="459"/>
    </location>
</feature>
<reference evidence="5" key="2">
    <citation type="submission" date="2021-04" db="EMBL/GenBank/DDBJ databases">
        <authorList>
            <person name="Gilroy R."/>
        </authorList>
    </citation>
    <scope>NUCLEOTIDE SEQUENCE</scope>
    <source>
        <strain evidence="5">14975</strain>
    </source>
</reference>
<feature type="compositionally biased region" description="Polar residues" evidence="3">
    <location>
        <begin position="25"/>
        <end position="34"/>
    </location>
</feature>
<protein>
    <submittedName>
        <fullName evidence="5">Biotin/lipoyl-binding protein</fullName>
    </submittedName>
</protein>
<proteinExistence type="predicted"/>
<dbReference type="Gene3D" id="2.40.420.20">
    <property type="match status" value="1"/>
</dbReference>
<dbReference type="InterPro" id="IPR051909">
    <property type="entry name" value="MFP_Cation_Efflux"/>
</dbReference>
<sequence>MNTHLLIGLAAALITWPQSSAAAAQDNGATSVSNAPHPPADEAAENHHPEGCEHADHEHEHAHAEAGHAGEAHEHGAACTEDHDHGQGGQGDAVIVSVDARSRHILNMQVEQVPAGNRTLVHSLYGYLTTPDHAVSAYAMPCAGRISLQVKSAQQVRKGDLLFTVDSPALYEQIAAVESVRAGLDRCAEELAALQERLDGLRGAGVRNSSLEEQQRFKKAEQRQLESDLRTAEARLKAQLGGGELQRSDDGSALLLVRAQHDGTVRNVGVSQGSWGEQGAPVITMSNTAAMEIIGSLYAGNMPHFTAVRALVPVGRENRHLTGTWRLAEQVDPQKLTRTLYFTPDELPAGVPAGQLCRLDLYDEQAENDGSIAVPDSALVKVGVDDVVFVEISEGQYAMLKVHAGTSRRGMTPVKGLMPGQRIVVKGGYELKYILPGEGQKKKAGHFHADGKFHEGEDH</sequence>
<gene>
    <name evidence="5" type="ORF">H9862_01730</name>
</gene>
<keyword evidence="1" id="KW-0813">Transport</keyword>
<dbReference type="PANTHER" id="PTHR30097">
    <property type="entry name" value="CATION EFFLUX SYSTEM PROTEIN CUSB"/>
    <property type="match status" value="1"/>
</dbReference>
<dbReference type="GO" id="GO:0030313">
    <property type="term" value="C:cell envelope"/>
    <property type="evidence" value="ECO:0007669"/>
    <property type="project" value="TreeGrafter"/>
</dbReference>
<keyword evidence="2" id="KW-0175">Coiled coil</keyword>
<dbReference type="Proteomes" id="UP000823964">
    <property type="component" value="Unassembled WGS sequence"/>
</dbReference>
<evidence type="ECO:0000313" key="5">
    <source>
        <dbReference type="EMBL" id="HIX19305.1"/>
    </source>
</evidence>
<feature type="signal peptide" evidence="4">
    <location>
        <begin position="1"/>
        <end position="21"/>
    </location>
</feature>
<keyword evidence="4" id="KW-0732">Signal</keyword>